<organism evidence="1">
    <name type="scientific">Arundo donax</name>
    <name type="common">Giant reed</name>
    <name type="synonym">Donax arundinaceus</name>
    <dbReference type="NCBI Taxonomy" id="35708"/>
    <lineage>
        <taxon>Eukaryota</taxon>
        <taxon>Viridiplantae</taxon>
        <taxon>Streptophyta</taxon>
        <taxon>Embryophyta</taxon>
        <taxon>Tracheophyta</taxon>
        <taxon>Spermatophyta</taxon>
        <taxon>Magnoliopsida</taxon>
        <taxon>Liliopsida</taxon>
        <taxon>Poales</taxon>
        <taxon>Poaceae</taxon>
        <taxon>PACMAD clade</taxon>
        <taxon>Arundinoideae</taxon>
        <taxon>Arundineae</taxon>
        <taxon>Arundo</taxon>
    </lineage>
</organism>
<dbReference type="EMBL" id="GBRH01167502">
    <property type="protein sequence ID" value="JAE30394.1"/>
    <property type="molecule type" value="Transcribed_RNA"/>
</dbReference>
<protein>
    <submittedName>
        <fullName evidence="1">Uncharacterized protein</fullName>
    </submittedName>
</protein>
<dbReference type="AlphaFoldDB" id="A0A0A9H3M6"/>
<reference evidence="1" key="1">
    <citation type="submission" date="2014-09" db="EMBL/GenBank/DDBJ databases">
        <authorList>
            <person name="Magalhaes I.L.F."/>
            <person name="Oliveira U."/>
            <person name="Santos F.R."/>
            <person name="Vidigal T.H.D.A."/>
            <person name="Brescovit A.D."/>
            <person name="Santos A.J."/>
        </authorList>
    </citation>
    <scope>NUCLEOTIDE SEQUENCE</scope>
    <source>
        <tissue evidence="1">Shoot tissue taken approximately 20 cm above the soil surface</tissue>
    </source>
</reference>
<accession>A0A0A9H3M6</accession>
<name>A0A0A9H3M6_ARUDO</name>
<reference evidence="1" key="2">
    <citation type="journal article" date="2015" name="Data Brief">
        <title>Shoot transcriptome of the giant reed, Arundo donax.</title>
        <authorList>
            <person name="Barrero R.A."/>
            <person name="Guerrero F.D."/>
            <person name="Moolhuijzen P."/>
            <person name="Goolsby J.A."/>
            <person name="Tidwell J."/>
            <person name="Bellgard S.E."/>
            <person name="Bellgard M.I."/>
        </authorList>
    </citation>
    <scope>NUCLEOTIDE SEQUENCE</scope>
    <source>
        <tissue evidence="1">Shoot tissue taken approximately 20 cm above the soil surface</tissue>
    </source>
</reference>
<sequence>MVKVSFRKFLYRSDTENHVFIRPPYFCAR</sequence>
<evidence type="ECO:0000313" key="1">
    <source>
        <dbReference type="EMBL" id="JAE30394.1"/>
    </source>
</evidence>
<proteinExistence type="predicted"/>